<keyword evidence="3" id="KW-1185">Reference proteome</keyword>
<dbReference type="InterPro" id="IPR004360">
    <property type="entry name" value="Glyas_Fos-R_dOase_dom"/>
</dbReference>
<feature type="domain" description="VOC" evidence="1">
    <location>
        <begin position="22"/>
        <end position="131"/>
    </location>
</feature>
<dbReference type="PANTHER" id="PTHR33993">
    <property type="entry name" value="GLYOXALASE-RELATED"/>
    <property type="match status" value="1"/>
</dbReference>
<name>A0ABQ1C908_9MYCO</name>
<dbReference type="Proteomes" id="UP000465240">
    <property type="component" value="Unassembled WGS sequence"/>
</dbReference>
<reference evidence="2 3" key="1">
    <citation type="journal article" date="2019" name="Emerg. Microbes Infect.">
        <title>Comprehensive subspecies identification of 175 nontuberculous mycobacteria species based on 7547 genomic profiles.</title>
        <authorList>
            <person name="Matsumoto Y."/>
            <person name="Kinjo T."/>
            <person name="Motooka D."/>
            <person name="Nabeya D."/>
            <person name="Jung N."/>
            <person name="Uechi K."/>
            <person name="Horii T."/>
            <person name="Iida T."/>
            <person name="Fujita J."/>
            <person name="Nakamura S."/>
        </authorList>
    </citation>
    <scope>NUCLEOTIDE SEQUENCE [LARGE SCALE GENOMIC DNA]</scope>
    <source>
        <strain evidence="2 3">JCM 18565</strain>
    </source>
</reference>
<protein>
    <recommendedName>
        <fullName evidence="1">VOC domain-containing protein</fullName>
    </recommendedName>
</protein>
<proteinExistence type="predicted"/>
<evidence type="ECO:0000313" key="2">
    <source>
        <dbReference type="EMBL" id="GFG80776.1"/>
    </source>
</evidence>
<dbReference type="InterPro" id="IPR052164">
    <property type="entry name" value="Anthracycline_SecMetBiosynth"/>
</dbReference>
<dbReference type="Pfam" id="PF00903">
    <property type="entry name" value="Glyoxalase"/>
    <property type="match status" value="1"/>
</dbReference>
<dbReference type="InterPro" id="IPR037523">
    <property type="entry name" value="VOC_core"/>
</dbReference>
<dbReference type="PROSITE" id="PS51819">
    <property type="entry name" value="VOC"/>
    <property type="match status" value="1"/>
</dbReference>
<dbReference type="SUPFAM" id="SSF54593">
    <property type="entry name" value="Glyoxalase/Bleomycin resistance protein/Dihydroxybiphenyl dioxygenase"/>
    <property type="match status" value="1"/>
</dbReference>
<dbReference type="Gene3D" id="3.10.180.10">
    <property type="entry name" value="2,3-Dihydroxybiphenyl 1,2-Dioxygenase, domain 1"/>
    <property type="match status" value="1"/>
</dbReference>
<gene>
    <name evidence="2" type="ORF">MPRG_40520</name>
</gene>
<accession>A0ABQ1C908</accession>
<organism evidence="2 3">
    <name type="scientific">Mycobacterium paragordonae</name>
    <dbReference type="NCBI Taxonomy" id="1389713"/>
    <lineage>
        <taxon>Bacteria</taxon>
        <taxon>Bacillati</taxon>
        <taxon>Actinomycetota</taxon>
        <taxon>Actinomycetes</taxon>
        <taxon>Mycobacteriales</taxon>
        <taxon>Mycobacteriaceae</taxon>
        <taxon>Mycobacterium</taxon>
    </lineage>
</organism>
<dbReference type="EMBL" id="BLKX01000001">
    <property type="protein sequence ID" value="GFG80776.1"/>
    <property type="molecule type" value="Genomic_DNA"/>
</dbReference>
<evidence type="ECO:0000259" key="1">
    <source>
        <dbReference type="PROSITE" id="PS51819"/>
    </source>
</evidence>
<comment type="caution">
    <text evidence="2">The sequence shown here is derived from an EMBL/GenBank/DDBJ whole genome shotgun (WGS) entry which is preliminary data.</text>
</comment>
<evidence type="ECO:0000313" key="3">
    <source>
        <dbReference type="Proteomes" id="UP000465240"/>
    </source>
</evidence>
<sequence>MIPGTMIPRHSDSKEVAVGTQEVRMIVLSTDDLDESIRFYSETLGMAVKFRDGDHFAALDGGSITLALATAVDHPIPGQVVVGIKTSDVDAAAKAIEASGGGIVRAPYDDAHERRAVVYDNKGNGLVFYSPLAR</sequence>
<dbReference type="InterPro" id="IPR029068">
    <property type="entry name" value="Glyas_Bleomycin-R_OHBP_Dase"/>
</dbReference>